<dbReference type="eggNOG" id="ENOG5030VP3">
    <property type="taxonomic scope" value="Bacteria"/>
</dbReference>
<dbReference type="RefSeq" id="WP_017712203.1">
    <property type="nucleotide sequence ID" value="NZ_KB235936.1"/>
</dbReference>
<evidence type="ECO:0000313" key="1">
    <source>
        <dbReference type="EMBL" id="KKI98712.1"/>
    </source>
</evidence>
<dbReference type="Proteomes" id="UP000034681">
    <property type="component" value="Unassembled WGS sequence"/>
</dbReference>
<dbReference type="OrthoDB" id="464085at2"/>
<keyword evidence="2" id="KW-1185">Reference proteome</keyword>
<organism evidence="1 2">
    <name type="scientific">Prochlorothrix hollandica PCC 9006 = CALU 1027</name>
    <dbReference type="NCBI Taxonomy" id="317619"/>
    <lineage>
        <taxon>Bacteria</taxon>
        <taxon>Bacillati</taxon>
        <taxon>Cyanobacteriota</taxon>
        <taxon>Cyanophyceae</taxon>
        <taxon>Prochlorotrichales</taxon>
        <taxon>Prochlorotrichaceae</taxon>
        <taxon>Prochlorothrix</taxon>
    </lineage>
</organism>
<protein>
    <submittedName>
        <fullName evidence="1">Uncharacterized protein</fullName>
    </submittedName>
</protein>
<reference evidence="1" key="1">
    <citation type="submission" date="2012-04" db="EMBL/GenBank/DDBJ databases">
        <authorList>
            <person name="Borisov I.G."/>
            <person name="Ivanikova N.V."/>
            <person name="Pinevich A.V."/>
        </authorList>
    </citation>
    <scope>NUCLEOTIDE SEQUENCE</scope>
    <source>
        <strain evidence="1">CALU 1027</strain>
    </source>
</reference>
<name>A0A0M2PUC6_PROHO</name>
<dbReference type="STRING" id="317619.GCA_000332315_01710"/>
<dbReference type="AlphaFoldDB" id="A0A0M2PUC6"/>
<evidence type="ECO:0000313" key="2">
    <source>
        <dbReference type="Proteomes" id="UP000034681"/>
    </source>
</evidence>
<comment type="caution">
    <text evidence="1">The sequence shown here is derived from an EMBL/GenBank/DDBJ whole genome shotgun (WGS) entry which is preliminary data.</text>
</comment>
<accession>A0A0M2PUC6</accession>
<sequence length="72" mass="8034">MSPLISQLLPSIAALSDTDKLKLVQLVLAQLLQEDKIEETEAQQCTPPFNPRDFFGVTHQPKQVIDDFLAKA</sequence>
<gene>
    <name evidence="1" type="ORF">PROH_17880</name>
</gene>
<proteinExistence type="predicted"/>
<dbReference type="EMBL" id="AJTX02000007">
    <property type="protein sequence ID" value="KKI98712.1"/>
    <property type="molecule type" value="Genomic_DNA"/>
</dbReference>